<sequence length="47" mass="5674">MKLKHRITYNLLILLSNFVQSLKPINQYYYANKLGSICYQLLKIRQK</sequence>
<gene>
    <name evidence="1" type="ORF">METZ01_LOCUS131324</name>
</gene>
<feature type="non-terminal residue" evidence="1">
    <location>
        <position position="47"/>
    </location>
</feature>
<reference evidence="1" key="1">
    <citation type="submission" date="2018-05" db="EMBL/GenBank/DDBJ databases">
        <authorList>
            <person name="Lanie J.A."/>
            <person name="Ng W.-L."/>
            <person name="Kazmierczak K.M."/>
            <person name="Andrzejewski T.M."/>
            <person name="Davidsen T.M."/>
            <person name="Wayne K.J."/>
            <person name="Tettelin H."/>
            <person name="Glass J.I."/>
            <person name="Rusch D."/>
            <person name="Podicherti R."/>
            <person name="Tsui H.-C.T."/>
            <person name="Winkler M.E."/>
        </authorList>
    </citation>
    <scope>NUCLEOTIDE SEQUENCE</scope>
</reference>
<name>A0A381YND2_9ZZZZ</name>
<proteinExistence type="predicted"/>
<protein>
    <submittedName>
        <fullName evidence="1">Uncharacterized protein</fullName>
    </submittedName>
</protein>
<evidence type="ECO:0000313" key="1">
    <source>
        <dbReference type="EMBL" id="SVA78470.1"/>
    </source>
</evidence>
<organism evidence="1">
    <name type="scientific">marine metagenome</name>
    <dbReference type="NCBI Taxonomy" id="408172"/>
    <lineage>
        <taxon>unclassified sequences</taxon>
        <taxon>metagenomes</taxon>
        <taxon>ecological metagenomes</taxon>
    </lineage>
</organism>
<dbReference type="AlphaFoldDB" id="A0A381YND2"/>
<dbReference type="EMBL" id="UINC01018640">
    <property type="protein sequence ID" value="SVA78470.1"/>
    <property type="molecule type" value="Genomic_DNA"/>
</dbReference>
<accession>A0A381YND2</accession>